<reference evidence="2 3" key="1">
    <citation type="journal article" date="2020" name="Int. J. Syst. Evol. Microbiol.">
        <title>Reclassification of Streptomyces castelarensis and Streptomyces sporoclivatus as later heterotypic synonyms of Streptomyces antimycoticus.</title>
        <authorList>
            <person name="Komaki H."/>
            <person name="Tamura T."/>
        </authorList>
    </citation>
    <scope>NUCLEOTIDE SEQUENCE [LARGE SCALE GENOMIC DNA]</scope>
    <source>
        <strain evidence="2 3">NBRC 100767</strain>
    </source>
</reference>
<feature type="compositionally biased region" description="Basic and acidic residues" evidence="1">
    <location>
        <begin position="79"/>
        <end position="89"/>
    </location>
</feature>
<organism evidence="2 3">
    <name type="scientific">Streptomyces antimycoticus</name>
    <dbReference type="NCBI Taxonomy" id="68175"/>
    <lineage>
        <taxon>Bacteria</taxon>
        <taxon>Bacillati</taxon>
        <taxon>Actinomycetota</taxon>
        <taxon>Actinomycetes</taxon>
        <taxon>Kitasatosporales</taxon>
        <taxon>Streptomycetaceae</taxon>
        <taxon>Streptomyces</taxon>
        <taxon>Streptomyces violaceusniger group</taxon>
    </lineage>
</organism>
<sequence length="100" mass="10171">MIASDAFRWHTVALDESHESIAHPVKSGNSHGPGKAHTVSDKTSSHDHGDRKAMAAGTSAAKARQDVAPLALAGSAVRTDPDGEPKHLAEAGGRFGGPGG</sequence>
<evidence type="ECO:0000256" key="1">
    <source>
        <dbReference type="SAM" id="MobiDB-lite"/>
    </source>
</evidence>
<feature type="compositionally biased region" description="Basic and acidic residues" evidence="1">
    <location>
        <begin position="38"/>
        <end position="53"/>
    </location>
</feature>
<evidence type="ECO:0000313" key="2">
    <source>
        <dbReference type="EMBL" id="BBJ46913.1"/>
    </source>
</evidence>
<evidence type="ECO:0000313" key="3">
    <source>
        <dbReference type="Proteomes" id="UP000463951"/>
    </source>
</evidence>
<feature type="region of interest" description="Disordered" evidence="1">
    <location>
        <begin position="20"/>
        <end position="100"/>
    </location>
</feature>
<protein>
    <submittedName>
        <fullName evidence="2">Uncharacterized protein</fullName>
    </submittedName>
</protein>
<dbReference type="EMBL" id="AP019620">
    <property type="protein sequence ID" value="BBJ46913.1"/>
    <property type="molecule type" value="Genomic_DNA"/>
</dbReference>
<dbReference type="AlphaFoldDB" id="A0A499UXW0"/>
<proteinExistence type="predicted"/>
<accession>A0A499UXW0</accession>
<gene>
    <name evidence="2" type="ORF">SSPO_096310</name>
</gene>
<name>A0A499UXW0_9ACTN</name>
<dbReference type="Proteomes" id="UP000463951">
    <property type="component" value="Chromosome"/>
</dbReference>